<dbReference type="Proteomes" id="UP000054928">
    <property type="component" value="Unassembled WGS sequence"/>
</dbReference>
<organism evidence="1 2">
    <name type="scientific">Plasmopara halstedii</name>
    <name type="common">Downy mildew of sunflower</name>
    <dbReference type="NCBI Taxonomy" id="4781"/>
    <lineage>
        <taxon>Eukaryota</taxon>
        <taxon>Sar</taxon>
        <taxon>Stramenopiles</taxon>
        <taxon>Oomycota</taxon>
        <taxon>Peronosporomycetes</taxon>
        <taxon>Peronosporales</taxon>
        <taxon>Peronosporaceae</taxon>
        <taxon>Plasmopara</taxon>
    </lineage>
</organism>
<dbReference type="InterPro" id="IPR027417">
    <property type="entry name" value="P-loop_NTPase"/>
</dbReference>
<accession>A0A0P1AK24</accession>
<dbReference type="OrthoDB" id="189057at2759"/>
<protein>
    <submittedName>
        <fullName evidence="1">Septum site-determining protein</fullName>
    </submittedName>
</protein>
<keyword evidence="2" id="KW-1185">Reference proteome</keyword>
<dbReference type="Gene3D" id="3.40.50.300">
    <property type="entry name" value="P-loop containing nucleotide triphosphate hydrolases"/>
    <property type="match status" value="1"/>
</dbReference>
<proteinExistence type="predicted"/>
<dbReference type="EMBL" id="CCYD01000553">
    <property type="protein sequence ID" value="CEG41250.1"/>
    <property type="molecule type" value="Genomic_DNA"/>
</dbReference>
<sequence length="221" mass="25283">MRRFSSSSSSGKGGVGKTTVTASIATAWHDVVSGCERRVIFDFIHVIEKNCRFNQALIKDKRLDRLSLLAASQTRDKDALTEGVEKGLDELKRRDNVRAKLFRAALEEGLGKEFKDVLNGRNPVEEFKDVSNERSPVKDFKDVLEKRNLVNVFRSVLEDEKQFGWLETAVSDARREEFKSVLDSRDQKMFYEELIQRQQLLVKKQRQADLSNQGRIPTSSS</sequence>
<dbReference type="AlphaFoldDB" id="A0A0P1AK24"/>
<evidence type="ECO:0000313" key="2">
    <source>
        <dbReference type="Proteomes" id="UP000054928"/>
    </source>
</evidence>
<dbReference type="STRING" id="4781.A0A0P1AK24"/>
<name>A0A0P1AK24_PLAHL</name>
<dbReference type="SUPFAM" id="SSF52540">
    <property type="entry name" value="P-loop containing nucleoside triphosphate hydrolases"/>
    <property type="match status" value="1"/>
</dbReference>
<reference evidence="2" key="1">
    <citation type="submission" date="2014-09" db="EMBL/GenBank/DDBJ databases">
        <authorList>
            <person name="Sharma Rahul"/>
            <person name="Thines Marco"/>
        </authorList>
    </citation>
    <scope>NUCLEOTIDE SEQUENCE [LARGE SCALE GENOMIC DNA]</scope>
</reference>
<dbReference type="RefSeq" id="XP_024577619.1">
    <property type="nucleotide sequence ID" value="XM_024726998.1"/>
</dbReference>
<evidence type="ECO:0000313" key="1">
    <source>
        <dbReference type="EMBL" id="CEG41250.1"/>
    </source>
</evidence>
<dbReference type="GeneID" id="36406665"/>